<dbReference type="Proteomes" id="UP000001410">
    <property type="component" value="Chromosome"/>
</dbReference>
<protein>
    <submittedName>
        <fullName evidence="1">Uncharacterized protein</fullName>
    </submittedName>
</protein>
<reference evidence="1 2" key="1">
    <citation type="journal article" date="2002" name="Proc. Natl. Acad. Sci. U.S.A.">
        <title>Extensive mosaic structure revealed by the complete genome sequence of uropathogenic Escherichia coli.</title>
        <authorList>
            <person name="Welch R.A."/>
            <person name="Burland V."/>
            <person name="Plunkett G.III."/>
            <person name="Redford P."/>
            <person name="Roesch P."/>
            <person name="Rasko D."/>
            <person name="Buckles E.L."/>
            <person name="Liou S.R."/>
            <person name="Boutin A."/>
            <person name="Hackett J."/>
            <person name="Stroud D."/>
            <person name="Mayhew G.F."/>
            <person name="Rose D.J."/>
            <person name="Zhou S."/>
            <person name="Schwartz D.C."/>
            <person name="Perna N.T."/>
            <person name="Mobley H.L."/>
            <person name="Donnenberg M.S."/>
            <person name="Blattner F.R."/>
        </authorList>
    </citation>
    <scope>NUCLEOTIDE SEQUENCE [LARGE SCALE GENOMIC DNA]</scope>
    <source>
        <strain evidence="2">CFT073 / ATCC 700928 / UPEC</strain>
    </source>
</reference>
<proteinExistence type="predicted"/>
<keyword evidence="2" id="KW-1185">Reference proteome</keyword>
<evidence type="ECO:0000313" key="1">
    <source>
        <dbReference type="EMBL" id="AAN83337.1"/>
    </source>
</evidence>
<dbReference type="STRING" id="199310.c4909"/>
<dbReference type="AlphaFoldDB" id="A0A0H2VFJ1"/>
<accession>A0A0H2VFJ1</accession>
<evidence type="ECO:0000313" key="2">
    <source>
        <dbReference type="Proteomes" id="UP000001410"/>
    </source>
</evidence>
<dbReference type="HOGENOM" id="CLU_2192857_0_0_6"/>
<dbReference type="KEGG" id="ecc:c4909"/>
<gene>
    <name evidence="1" type="ordered locus">c4909</name>
</gene>
<name>A0A0H2VFJ1_ECOL6</name>
<dbReference type="EMBL" id="AE014075">
    <property type="protein sequence ID" value="AAN83337.1"/>
    <property type="molecule type" value="Genomic_DNA"/>
</dbReference>
<sequence>MGKRTRPCGRDKNLSGLRQVSFNFAHNGVSTFYRVADVDTHDSLASKTLFKFDADIFGQNHHIGACHVFRSQFIFQTNRPLGFYFHFPAFRFRGAFQRLCRHISMGNT</sequence>
<organism evidence="1 2">
    <name type="scientific">Escherichia coli O6:H1 (strain CFT073 / ATCC 700928 / UPEC)</name>
    <dbReference type="NCBI Taxonomy" id="199310"/>
    <lineage>
        <taxon>Bacteria</taxon>
        <taxon>Pseudomonadati</taxon>
        <taxon>Pseudomonadota</taxon>
        <taxon>Gammaproteobacteria</taxon>
        <taxon>Enterobacterales</taxon>
        <taxon>Enterobacteriaceae</taxon>
        <taxon>Escherichia</taxon>
    </lineage>
</organism>